<dbReference type="Proteomes" id="UP000322139">
    <property type="component" value="Unassembled WGS sequence"/>
</dbReference>
<dbReference type="PANTHER" id="PTHR43798">
    <property type="entry name" value="MONOACYLGLYCEROL LIPASE"/>
    <property type="match status" value="1"/>
</dbReference>
<dbReference type="InterPro" id="IPR029058">
    <property type="entry name" value="AB_hydrolase_fold"/>
</dbReference>
<comment type="caution">
    <text evidence="2">The sequence shown here is derived from an EMBL/GenBank/DDBJ whole genome shotgun (WGS) entry which is preliminary data.</text>
</comment>
<evidence type="ECO:0000313" key="2">
    <source>
        <dbReference type="EMBL" id="TYS48558.1"/>
    </source>
</evidence>
<dbReference type="AlphaFoldDB" id="A0A5D4RFL1"/>
<dbReference type="Pfam" id="PF00561">
    <property type="entry name" value="Abhydrolase_1"/>
    <property type="match status" value="1"/>
</dbReference>
<dbReference type="GO" id="GO:0016020">
    <property type="term" value="C:membrane"/>
    <property type="evidence" value="ECO:0007669"/>
    <property type="project" value="TreeGrafter"/>
</dbReference>
<proteinExistence type="predicted"/>
<evidence type="ECO:0000259" key="1">
    <source>
        <dbReference type="Pfam" id="PF00561"/>
    </source>
</evidence>
<dbReference type="InterPro" id="IPR000073">
    <property type="entry name" value="AB_hydrolase_1"/>
</dbReference>
<name>A0A5D4RFL1_9BACI</name>
<dbReference type="EMBL" id="VTER01000005">
    <property type="protein sequence ID" value="TYS48558.1"/>
    <property type="molecule type" value="Genomic_DNA"/>
</dbReference>
<organism evidence="2 3">
    <name type="scientific">Bacillus infantis</name>
    <dbReference type="NCBI Taxonomy" id="324767"/>
    <lineage>
        <taxon>Bacteria</taxon>
        <taxon>Bacillati</taxon>
        <taxon>Bacillota</taxon>
        <taxon>Bacilli</taxon>
        <taxon>Bacillales</taxon>
        <taxon>Bacillaceae</taxon>
        <taxon>Bacillus</taxon>
    </lineage>
</organism>
<reference evidence="2 3" key="1">
    <citation type="submission" date="2019-08" db="EMBL/GenBank/DDBJ databases">
        <title>Bacillus genomes from the desert of Cuatro Cienegas, Coahuila.</title>
        <authorList>
            <person name="Olmedo-Alvarez G."/>
        </authorList>
    </citation>
    <scope>NUCLEOTIDE SEQUENCE [LARGE SCALE GENOMIC DNA]</scope>
    <source>
        <strain evidence="2 3">CH446_14T</strain>
    </source>
</reference>
<dbReference type="Gene3D" id="3.40.50.1820">
    <property type="entry name" value="alpha/beta hydrolase"/>
    <property type="match status" value="1"/>
</dbReference>
<sequence>MKLTTSFARIFTVKADIKMLGRCQMTIYKHKHGKRTLEKDYEAYIGTLSFNVERVYVETSYGRTHVLAAGPKEAKPVFIFQGGNCINPMTLSWFSSLADSYRIYAPDTIGHPGFSAETRISAQDDSFPKWVKELMDHLQISSCAFVGPSYGGGIIMRIAAYMPDLIDCAVLVSPAGIGLGSKARMIKDILLPMVAYKAFSSENQLDKLTGVMSGGSMKVQDKEIIGHVFKYVKLEQDMPKITDRHELAGYQAPTLVIAGKKDVFFPEQSLNPAAKKIIPNLTDFKAYEMGHFPSDEYLIKINEDIAAFMGAYY</sequence>
<dbReference type="GO" id="GO:0016787">
    <property type="term" value="F:hydrolase activity"/>
    <property type="evidence" value="ECO:0007669"/>
    <property type="project" value="UniProtKB-KW"/>
</dbReference>
<feature type="domain" description="AB hydrolase-1" evidence="1">
    <location>
        <begin position="89"/>
        <end position="294"/>
    </location>
</feature>
<gene>
    <name evidence="2" type="ORF">FZD51_10565</name>
</gene>
<dbReference type="SUPFAM" id="SSF53474">
    <property type="entry name" value="alpha/beta-Hydrolases"/>
    <property type="match status" value="1"/>
</dbReference>
<keyword evidence="2" id="KW-0378">Hydrolase</keyword>
<dbReference type="PRINTS" id="PR00111">
    <property type="entry name" value="ABHYDROLASE"/>
</dbReference>
<protein>
    <submittedName>
        <fullName evidence="2">Alpha/beta hydrolase</fullName>
    </submittedName>
</protein>
<evidence type="ECO:0000313" key="3">
    <source>
        <dbReference type="Proteomes" id="UP000322139"/>
    </source>
</evidence>
<accession>A0A5D4RFL1</accession>
<dbReference type="PANTHER" id="PTHR43798:SF33">
    <property type="entry name" value="HYDROLASE, PUTATIVE (AFU_ORTHOLOGUE AFUA_2G14860)-RELATED"/>
    <property type="match status" value="1"/>
</dbReference>
<dbReference type="InterPro" id="IPR050266">
    <property type="entry name" value="AB_hydrolase_sf"/>
</dbReference>